<keyword evidence="4 8" id="KW-1133">Transmembrane helix</keyword>
<dbReference type="GO" id="GO:0006629">
    <property type="term" value="P:lipid metabolic process"/>
    <property type="evidence" value="ECO:0007669"/>
    <property type="project" value="UniProtKB-KW"/>
</dbReference>
<dbReference type="EMBL" id="BRPK01000003">
    <property type="protein sequence ID" value="GLB36011.1"/>
    <property type="molecule type" value="Genomic_DNA"/>
</dbReference>
<comment type="subcellular location">
    <subcellularLocation>
        <location evidence="1">Endoplasmic reticulum membrane</location>
        <topology evidence="1">Multi-pass membrane protein</topology>
    </subcellularLocation>
</comment>
<keyword evidence="10" id="KW-1185">Reference proteome</keyword>
<accession>A0A9P3UM63</accession>
<evidence type="ECO:0000256" key="6">
    <source>
        <dbReference type="ARBA" id="ARBA00023136"/>
    </source>
</evidence>
<dbReference type="OrthoDB" id="3990054at2759"/>
<feature type="transmembrane region" description="Helical" evidence="8">
    <location>
        <begin position="25"/>
        <end position="48"/>
    </location>
</feature>
<evidence type="ECO:0000256" key="1">
    <source>
        <dbReference type="ARBA" id="ARBA00004477"/>
    </source>
</evidence>
<evidence type="ECO:0000313" key="10">
    <source>
        <dbReference type="Proteomes" id="UP001063166"/>
    </source>
</evidence>
<reference evidence="9" key="1">
    <citation type="submission" date="2022-07" db="EMBL/GenBank/DDBJ databases">
        <title>The genome of Lyophyllum shimeji provides insight into the initial evolution of ectomycorrhizal fungal genome.</title>
        <authorList>
            <person name="Kobayashi Y."/>
            <person name="Shibata T."/>
            <person name="Hirakawa H."/>
            <person name="Shigenobu S."/>
            <person name="Nishiyama T."/>
            <person name="Yamada A."/>
            <person name="Hasebe M."/>
            <person name="Kawaguchi M."/>
        </authorList>
    </citation>
    <scope>NUCLEOTIDE SEQUENCE</scope>
    <source>
        <strain evidence="9">AT787</strain>
    </source>
</reference>
<keyword evidence="6 8" id="KW-0472">Membrane</keyword>
<keyword evidence="2 8" id="KW-0812">Transmembrane</keyword>
<evidence type="ECO:0000256" key="2">
    <source>
        <dbReference type="ARBA" id="ARBA00022692"/>
    </source>
</evidence>
<feature type="transmembrane region" description="Helical" evidence="8">
    <location>
        <begin position="55"/>
        <end position="80"/>
    </location>
</feature>
<dbReference type="Pfam" id="PF06775">
    <property type="entry name" value="Seipin"/>
    <property type="match status" value="1"/>
</dbReference>
<organism evidence="9 10">
    <name type="scientific">Lyophyllum shimeji</name>
    <name type="common">Hon-shimeji</name>
    <name type="synonym">Tricholoma shimeji</name>
    <dbReference type="NCBI Taxonomy" id="47721"/>
    <lineage>
        <taxon>Eukaryota</taxon>
        <taxon>Fungi</taxon>
        <taxon>Dikarya</taxon>
        <taxon>Basidiomycota</taxon>
        <taxon>Agaricomycotina</taxon>
        <taxon>Agaricomycetes</taxon>
        <taxon>Agaricomycetidae</taxon>
        <taxon>Agaricales</taxon>
        <taxon>Tricholomatineae</taxon>
        <taxon>Lyophyllaceae</taxon>
        <taxon>Lyophyllum</taxon>
    </lineage>
</organism>
<evidence type="ECO:0000256" key="5">
    <source>
        <dbReference type="ARBA" id="ARBA00023098"/>
    </source>
</evidence>
<proteinExistence type="predicted"/>
<feature type="transmembrane region" description="Helical" evidence="8">
    <location>
        <begin position="172"/>
        <end position="195"/>
    </location>
</feature>
<protein>
    <submittedName>
        <fullName evidence="9">Adipose-regulatory protein (Seipin)</fullName>
    </submittedName>
</protein>
<feature type="transmembrane region" description="Helical" evidence="8">
    <location>
        <begin position="241"/>
        <end position="266"/>
    </location>
</feature>
<dbReference type="Proteomes" id="UP001063166">
    <property type="component" value="Unassembled WGS sequence"/>
</dbReference>
<dbReference type="CDD" id="cd23995">
    <property type="entry name" value="Seipin_BSCL2_like"/>
    <property type="match status" value="1"/>
</dbReference>
<keyword evidence="5" id="KW-0443">Lipid metabolism</keyword>
<name>A0A9P3UM63_LYOSH</name>
<dbReference type="PANTHER" id="PTHR21212:SF0">
    <property type="entry name" value="SEIPIN"/>
    <property type="match status" value="1"/>
</dbReference>
<dbReference type="AlphaFoldDB" id="A0A9P3UM63"/>
<sequence length="356" mass="38782">MDNTHTSSAQEHHLTAHDRESLSQVLLNVLSSLLRFLLAVASNALSFLRPYAPQIIPVLTCVFIIPLFVLLSSFAGFLVWKNVAVGWETPLHLQFGDGAPPYALTPLPPLISQQRYDVSVHLTIPAIESNFALGNFMTTLTLSTASNKTLTTVRRPAIASPPRASFLRRTPITISLTVPMLASFVPGTSMLLAFVEVGRRDGWRSLGKGEGREISVIAASVRGSVVHHGIRGLVARFPLTFALISAATFFVILSVIMTACILPTVFRHKPESVLESPLVEEMIKGRSVSPLGSSSSDSEERPPPRRRRSRLSGSTSAPIRVKVEAPTTTMPPADVKPDQLRRRTSKAFDGLSDSEF</sequence>
<dbReference type="InterPro" id="IPR009617">
    <property type="entry name" value="Seipin"/>
</dbReference>
<feature type="compositionally biased region" description="Low complexity" evidence="7">
    <location>
        <begin position="286"/>
        <end position="296"/>
    </location>
</feature>
<evidence type="ECO:0000256" key="8">
    <source>
        <dbReference type="SAM" id="Phobius"/>
    </source>
</evidence>
<evidence type="ECO:0000256" key="3">
    <source>
        <dbReference type="ARBA" id="ARBA00022824"/>
    </source>
</evidence>
<keyword evidence="3" id="KW-0256">Endoplasmic reticulum</keyword>
<dbReference type="GO" id="GO:0005789">
    <property type="term" value="C:endoplasmic reticulum membrane"/>
    <property type="evidence" value="ECO:0007669"/>
    <property type="project" value="UniProtKB-SubCell"/>
</dbReference>
<dbReference type="PANTHER" id="PTHR21212">
    <property type="entry name" value="BERNARDINELLI-SEIP CONGENITAL LIPODYSTROPHY 2 HOMOLOG BSCL2 PROTEIN"/>
    <property type="match status" value="1"/>
</dbReference>
<evidence type="ECO:0000256" key="7">
    <source>
        <dbReference type="SAM" id="MobiDB-lite"/>
    </source>
</evidence>
<feature type="region of interest" description="Disordered" evidence="7">
    <location>
        <begin position="285"/>
        <end position="356"/>
    </location>
</feature>
<evidence type="ECO:0000256" key="4">
    <source>
        <dbReference type="ARBA" id="ARBA00022989"/>
    </source>
</evidence>
<dbReference type="GO" id="GO:0140042">
    <property type="term" value="P:lipid droplet formation"/>
    <property type="evidence" value="ECO:0007669"/>
    <property type="project" value="UniProtKB-ARBA"/>
</dbReference>
<gene>
    <name evidence="9" type="ORF">LshimejAT787_0302990</name>
</gene>
<evidence type="ECO:0000313" key="9">
    <source>
        <dbReference type="EMBL" id="GLB36011.1"/>
    </source>
</evidence>
<comment type="caution">
    <text evidence="9">The sequence shown here is derived from an EMBL/GenBank/DDBJ whole genome shotgun (WGS) entry which is preliminary data.</text>
</comment>